<dbReference type="GO" id="GO:0006355">
    <property type="term" value="P:regulation of DNA-templated transcription"/>
    <property type="evidence" value="ECO:0007669"/>
    <property type="project" value="InterPro"/>
</dbReference>
<protein>
    <recommendedName>
        <fullName evidence="2">HTH merR-type domain-containing protein</fullName>
    </recommendedName>
</protein>
<dbReference type="AlphaFoldDB" id="A0A177KID4"/>
<dbReference type="Proteomes" id="UP000077271">
    <property type="component" value="Unassembled WGS sequence"/>
</dbReference>
<feature type="region of interest" description="Disordered" evidence="1">
    <location>
        <begin position="156"/>
        <end position="186"/>
    </location>
</feature>
<comment type="caution">
    <text evidence="3">The sequence shown here is derived from an EMBL/GenBank/DDBJ whole genome shotgun (WGS) entry which is preliminary data.</text>
</comment>
<accession>A0A177KID4</accession>
<evidence type="ECO:0000313" key="4">
    <source>
        <dbReference type="Proteomes" id="UP000077271"/>
    </source>
</evidence>
<name>A0A177KID4_9BACI</name>
<evidence type="ECO:0000313" key="3">
    <source>
        <dbReference type="EMBL" id="OAH53129.1"/>
    </source>
</evidence>
<dbReference type="Pfam" id="PF13411">
    <property type="entry name" value="MerR_1"/>
    <property type="match status" value="1"/>
</dbReference>
<dbReference type="RefSeq" id="WP_018395655.1">
    <property type="nucleotide sequence ID" value="NZ_LQWZ01000036.1"/>
</dbReference>
<gene>
    <name evidence="3" type="ORF">AWH48_12295</name>
</gene>
<dbReference type="GO" id="GO:0003677">
    <property type="term" value="F:DNA binding"/>
    <property type="evidence" value="ECO:0007669"/>
    <property type="project" value="InterPro"/>
</dbReference>
<proteinExistence type="predicted"/>
<feature type="domain" description="HTH merR-type" evidence="2">
    <location>
        <begin position="6"/>
        <end position="72"/>
    </location>
</feature>
<dbReference type="OrthoDB" id="2937273at2"/>
<evidence type="ECO:0000256" key="1">
    <source>
        <dbReference type="SAM" id="MobiDB-lite"/>
    </source>
</evidence>
<organism evidence="3 4">
    <name type="scientific">Domibacillus aminovorans</name>
    <dbReference type="NCBI Taxonomy" id="29332"/>
    <lineage>
        <taxon>Bacteria</taxon>
        <taxon>Bacillati</taxon>
        <taxon>Bacillota</taxon>
        <taxon>Bacilli</taxon>
        <taxon>Bacillales</taxon>
        <taxon>Bacillaceae</taxon>
        <taxon>Domibacillus</taxon>
    </lineage>
</organism>
<reference evidence="3 4" key="1">
    <citation type="submission" date="2016-01" db="EMBL/GenBank/DDBJ databases">
        <title>Investigation of taxonomic status of Bacillus aminovorans.</title>
        <authorList>
            <person name="Verma A."/>
            <person name="Pal Y."/>
            <person name="Krishnamurthi S."/>
        </authorList>
    </citation>
    <scope>NUCLEOTIDE SEQUENCE [LARGE SCALE GENOMIC DNA]</scope>
    <source>
        <strain evidence="3 4">DSM 4337</strain>
    </source>
</reference>
<dbReference type="InterPro" id="IPR000551">
    <property type="entry name" value="MerR-type_HTH_dom"/>
</dbReference>
<dbReference type="EMBL" id="LQWZ01000036">
    <property type="protein sequence ID" value="OAH53129.1"/>
    <property type="molecule type" value="Genomic_DNA"/>
</dbReference>
<evidence type="ECO:0000259" key="2">
    <source>
        <dbReference type="Pfam" id="PF13411"/>
    </source>
</evidence>
<sequence>MSEWITVVEMSEKTNIPQETLKRYMSMHKHLLRMKKEHGTYQLHEDCYDVLTKICELYKQGKTNKDVDKLLTSSSIPMTVDVVSESGEIVSADMSEVVSNIKAALKEQKQASAKQKDFNEILLNLLETQSEKFDAQRKYIKDSVNRRDEQLMASLRASQEAKKSLLSTQTSEKEEKKKSWFKRIFK</sequence>